<comment type="cofactor">
    <cofactor evidence="1 8">
        <name>heme</name>
        <dbReference type="ChEBI" id="CHEBI:30413"/>
    </cofactor>
</comment>
<dbReference type="RefSeq" id="XP_033456742.1">
    <property type="nucleotide sequence ID" value="XM_033608539.1"/>
</dbReference>
<evidence type="ECO:0000256" key="9">
    <source>
        <dbReference type="SAM" id="Phobius"/>
    </source>
</evidence>
<dbReference type="InterPro" id="IPR002403">
    <property type="entry name" value="Cyt_P450_E_grp-IV"/>
</dbReference>
<dbReference type="GeneID" id="54366339"/>
<keyword evidence="4 8" id="KW-0479">Metal-binding</keyword>
<dbReference type="PANTHER" id="PTHR46206">
    <property type="entry name" value="CYTOCHROME P450"/>
    <property type="match status" value="1"/>
</dbReference>
<feature type="transmembrane region" description="Helical" evidence="9">
    <location>
        <begin position="20"/>
        <end position="40"/>
    </location>
</feature>
<dbReference type="PANTHER" id="PTHR46206:SF2">
    <property type="entry name" value="CYTOCHROME P450 MONOOXYGENASE AUSG-RELATED"/>
    <property type="match status" value="1"/>
</dbReference>
<keyword evidence="9" id="KW-1133">Transmembrane helix</keyword>
<dbReference type="Pfam" id="PF00067">
    <property type="entry name" value="p450"/>
    <property type="match status" value="1"/>
</dbReference>
<accession>A0A6J3LVB4</accession>
<dbReference type="InterPro" id="IPR036396">
    <property type="entry name" value="Cyt_P450_sf"/>
</dbReference>
<evidence type="ECO:0000313" key="10">
    <source>
        <dbReference type="Proteomes" id="UP000504637"/>
    </source>
</evidence>
<gene>
    <name evidence="11" type="ORF">K489DRAFT_433857</name>
</gene>
<dbReference type="AlphaFoldDB" id="A0A6J3LVB4"/>
<evidence type="ECO:0000256" key="2">
    <source>
        <dbReference type="ARBA" id="ARBA00010617"/>
    </source>
</evidence>
<dbReference type="CDD" id="cd11041">
    <property type="entry name" value="CYP503A1-like"/>
    <property type="match status" value="1"/>
</dbReference>
<dbReference type="Gene3D" id="1.10.630.10">
    <property type="entry name" value="Cytochrome P450"/>
    <property type="match status" value="1"/>
</dbReference>
<feature type="binding site" description="axial binding residue" evidence="8">
    <location>
        <position position="468"/>
    </location>
    <ligand>
        <name>heme</name>
        <dbReference type="ChEBI" id="CHEBI:30413"/>
    </ligand>
    <ligandPart>
        <name>Fe</name>
        <dbReference type="ChEBI" id="CHEBI:18248"/>
    </ligandPart>
</feature>
<evidence type="ECO:0000313" key="11">
    <source>
        <dbReference type="RefSeq" id="XP_033456742.1"/>
    </source>
</evidence>
<evidence type="ECO:0000256" key="8">
    <source>
        <dbReference type="PIRSR" id="PIRSR602403-1"/>
    </source>
</evidence>
<keyword evidence="9" id="KW-0472">Membrane</keyword>
<organism evidence="11">
    <name type="scientific">Dissoconium aciculare CBS 342.82</name>
    <dbReference type="NCBI Taxonomy" id="1314786"/>
    <lineage>
        <taxon>Eukaryota</taxon>
        <taxon>Fungi</taxon>
        <taxon>Dikarya</taxon>
        <taxon>Ascomycota</taxon>
        <taxon>Pezizomycotina</taxon>
        <taxon>Dothideomycetes</taxon>
        <taxon>Dothideomycetidae</taxon>
        <taxon>Mycosphaerellales</taxon>
        <taxon>Dissoconiaceae</taxon>
        <taxon>Dissoconium</taxon>
    </lineage>
</organism>
<evidence type="ECO:0000256" key="6">
    <source>
        <dbReference type="ARBA" id="ARBA00023004"/>
    </source>
</evidence>
<proteinExistence type="inferred from homology"/>
<dbReference type="GO" id="GO:0020037">
    <property type="term" value="F:heme binding"/>
    <property type="evidence" value="ECO:0007669"/>
    <property type="project" value="InterPro"/>
</dbReference>
<dbReference type="GO" id="GO:0005506">
    <property type="term" value="F:iron ion binding"/>
    <property type="evidence" value="ECO:0007669"/>
    <property type="project" value="InterPro"/>
</dbReference>
<keyword evidence="10" id="KW-1185">Reference proteome</keyword>
<keyword evidence="6 8" id="KW-0408">Iron</keyword>
<keyword evidence="7 11" id="KW-0503">Monooxygenase</keyword>
<reference evidence="11" key="3">
    <citation type="submission" date="2025-08" db="UniProtKB">
        <authorList>
            <consortium name="RefSeq"/>
        </authorList>
    </citation>
    <scope>IDENTIFICATION</scope>
    <source>
        <strain evidence="11">CBS 342.82</strain>
    </source>
</reference>
<name>A0A6J3LVB4_9PEZI</name>
<dbReference type="GO" id="GO:0016705">
    <property type="term" value="F:oxidoreductase activity, acting on paired donors, with incorporation or reduction of molecular oxygen"/>
    <property type="evidence" value="ECO:0007669"/>
    <property type="project" value="InterPro"/>
</dbReference>
<dbReference type="SUPFAM" id="SSF48264">
    <property type="entry name" value="Cytochrome P450"/>
    <property type="match status" value="1"/>
</dbReference>
<reference evidence="11" key="1">
    <citation type="submission" date="2020-01" db="EMBL/GenBank/DDBJ databases">
        <authorList>
            <consortium name="DOE Joint Genome Institute"/>
            <person name="Haridas S."/>
            <person name="Albert R."/>
            <person name="Binder M."/>
            <person name="Bloem J."/>
            <person name="Labutti K."/>
            <person name="Salamov A."/>
            <person name="Andreopoulos B."/>
            <person name="Baker S.E."/>
            <person name="Barry K."/>
            <person name="Bills G."/>
            <person name="Bluhm B.H."/>
            <person name="Cannon C."/>
            <person name="Castanera R."/>
            <person name="Culley D.E."/>
            <person name="Daum C."/>
            <person name="Ezra D."/>
            <person name="Gonzalez J.B."/>
            <person name="Henrissat B."/>
            <person name="Kuo A."/>
            <person name="Liang C."/>
            <person name="Lipzen A."/>
            <person name="Lutzoni F."/>
            <person name="Magnuson J."/>
            <person name="Mondo S."/>
            <person name="Nolan M."/>
            <person name="Ohm R."/>
            <person name="Pangilinan J."/>
            <person name="Park H.-J."/>
            <person name="Ramirez L."/>
            <person name="Alfaro M."/>
            <person name="Sun H."/>
            <person name="Tritt A."/>
            <person name="Yoshinaga Y."/>
            <person name="Zwiers L.-H."/>
            <person name="Turgeon B.G."/>
            <person name="Goodwin S.B."/>
            <person name="Spatafora J.W."/>
            <person name="Crous P.W."/>
            <person name="Grigoriev I.V."/>
        </authorList>
    </citation>
    <scope>NUCLEOTIDE SEQUENCE</scope>
    <source>
        <strain evidence="11">CBS 342.82</strain>
    </source>
</reference>
<dbReference type="PRINTS" id="PR00465">
    <property type="entry name" value="EP450IV"/>
</dbReference>
<keyword evidence="3 8" id="KW-0349">Heme</keyword>
<evidence type="ECO:0000256" key="7">
    <source>
        <dbReference type="ARBA" id="ARBA00023033"/>
    </source>
</evidence>
<evidence type="ECO:0000256" key="5">
    <source>
        <dbReference type="ARBA" id="ARBA00023002"/>
    </source>
</evidence>
<reference evidence="11" key="2">
    <citation type="submission" date="2020-04" db="EMBL/GenBank/DDBJ databases">
        <authorList>
            <consortium name="NCBI Genome Project"/>
        </authorList>
    </citation>
    <scope>NUCLEOTIDE SEQUENCE</scope>
    <source>
        <strain evidence="11">CBS 342.82</strain>
    </source>
</reference>
<dbReference type="Proteomes" id="UP000504637">
    <property type="component" value="Unplaced"/>
</dbReference>
<comment type="similarity">
    <text evidence="2">Belongs to the cytochrome P450 family.</text>
</comment>
<keyword evidence="9" id="KW-0812">Transmembrane</keyword>
<dbReference type="GO" id="GO:0004497">
    <property type="term" value="F:monooxygenase activity"/>
    <property type="evidence" value="ECO:0007669"/>
    <property type="project" value="UniProtKB-KW"/>
</dbReference>
<evidence type="ECO:0000256" key="3">
    <source>
        <dbReference type="ARBA" id="ARBA00022617"/>
    </source>
</evidence>
<protein>
    <submittedName>
        <fullName evidence="11">P450 monooxygenase</fullName>
    </submittedName>
</protein>
<dbReference type="InterPro" id="IPR001128">
    <property type="entry name" value="Cyt_P450"/>
</dbReference>
<evidence type="ECO:0000256" key="4">
    <source>
        <dbReference type="ARBA" id="ARBA00022723"/>
    </source>
</evidence>
<dbReference type="OrthoDB" id="1844152at2759"/>
<keyword evidence="5" id="KW-0560">Oxidoreductase</keyword>
<sequence length="533" mass="60921">MSGLADLIQSLADAVKTHDMPSLTVLLTGSVALLVIVTFIRSASKPKSAHPVINEPSSWYSIAHKKDYFFNARKLLVEGTKKFDGPFNINTENGSVLMLPPEQLDLVNAEPKLSFEKYATTACLSLLILYAHFNSELESFRTFRAPPSHMLTDAVMKGLTRALPKFTRELSTKMKECLESSWGDNTEWREVDPKAELQEWVARLSSRIFLGPRFSEDDDWCRIAVSFTVDVFTASMICGFFPWPLKYLVERFLPLCRKVRRDRRECAKKLIPVLKERNAIVAKAEREGKKPDVPNDAIEWFRASSKGRIYDEVDIQITLQVAAIHTTSDLLTQTVLNLCAHPELFAPLREEAVIVLRKYGWQKLALTELRLLDSVFKETQRLKPVTMASMHREALADVKLANGILIRKGEHLGIFSRNMWNGDIYENPEKFDGFRFLKRREIPGQENRSLLVSTSPDHLGFAHGVHACPGRFFAANEVKIMLVHMIMKYDMKMEDPRQAKWQEFGIGMVTNSKARIMIRKRTPEIDIDNLEFD</sequence>
<evidence type="ECO:0000256" key="1">
    <source>
        <dbReference type="ARBA" id="ARBA00001971"/>
    </source>
</evidence>